<feature type="domain" description="F-box/LRR-repeat protein 15/At3g58940/PEG3-like LRR" evidence="3">
    <location>
        <begin position="200"/>
        <end position="411"/>
    </location>
</feature>
<feature type="domain" description="FBD" evidence="2">
    <location>
        <begin position="444"/>
        <end position="482"/>
    </location>
</feature>
<dbReference type="PANTHER" id="PTHR32141:SF179">
    <property type="entry name" value="F-BOX DOMAIN-CONTAINING PROTEIN"/>
    <property type="match status" value="1"/>
</dbReference>
<feature type="region of interest" description="Disordered" evidence="1">
    <location>
        <begin position="1"/>
        <end position="115"/>
    </location>
</feature>
<evidence type="ECO:0000256" key="1">
    <source>
        <dbReference type="SAM" id="MobiDB-lite"/>
    </source>
</evidence>
<keyword evidence="5" id="KW-1185">Reference proteome</keyword>
<feature type="compositionally biased region" description="Pro residues" evidence="1">
    <location>
        <begin position="73"/>
        <end position="85"/>
    </location>
</feature>
<dbReference type="AlphaFoldDB" id="A0ABC9DYK8"/>
<dbReference type="InterPro" id="IPR055302">
    <property type="entry name" value="F-box_dom-containing"/>
</dbReference>
<dbReference type="EMBL" id="OZ075145">
    <property type="protein sequence ID" value="CAL5047146.1"/>
    <property type="molecule type" value="Genomic_DNA"/>
</dbReference>
<organism evidence="4 5">
    <name type="scientific">Urochloa decumbens</name>
    <dbReference type="NCBI Taxonomy" id="240449"/>
    <lineage>
        <taxon>Eukaryota</taxon>
        <taxon>Viridiplantae</taxon>
        <taxon>Streptophyta</taxon>
        <taxon>Embryophyta</taxon>
        <taxon>Tracheophyta</taxon>
        <taxon>Spermatophyta</taxon>
        <taxon>Magnoliopsida</taxon>
        <taxon>Liliopsida</taxon>
        <taxon>Poales</taxon>
        <taxon>Poaceae</taxon>
        <taxon>PACMAD clade</taxon>
        <taxon>Panicoideae</taxon>
        <taxon>Panicodae</taxon>
        <taxon>Paniceae</taxon>
        <taxon>Melinidinae</taxon>
        <taxon>Urochloa</taxon>
    </lineage>
</organism>
<feature type="compositionally biased region" description="Low complexity" evidence="1">
    <location>
        <begin position="44"/>
        <end position="53"/>
    </location>
</feature>
<protein>
    <recommendedName>
        <fullName evidence="6">FBD domain-containing protein</fullName>
    </recommendedName>
</protein>
<dbReference type="Proteomes" id="UP001497457">
    <property type="component" value="Chromosome 35b"/>
</dbReference>
<name>A0ABC9DYK8_9POAL</name>
<dbReference type="InterPro" id="IPR006566">
    <property type="entry name" value="FBD"/>
</dbReference>
<accession>A0ABC9DYK8</accession>
<dbReference type="PANTHER" id="PTHR32141">
    <property type="match status" value="1"/>
</dbReference>
<dbReference type="InterPro" id="IPR053781">
    <property type="entry name" value="F-box_AtFBL13-like"/>
</dbReference>
<proteinExistence type="predicted"/>
<dbReference type="CDD" id="cd22160">
    <property type="entry name" value="F-box_AtFBL13-like"/>
    <property type="match status" value="1"/>
</dbReference>
<dbReference type="Pfam" id="PF24758">
    <property type="entry name" value="LRR_At5g56370"/>
    <property type="match status" value="1"/>
</dbReference>
<dbReference type="Pfam" id="PF08387">
    <property type="entry name" value="FBD"/>
    <property type="match status" value="1"/>
</dbReference>
<dbReference type="SUPFAM" id="SSF52047">
    <property type="entry name" value="RNI-like"/>
    <property type="match status" value="1"/>
</dbReference>
<dbReference type="InterPro" id="IPR055411">
    <property type="entry name" value="LRR_FXL15/At3g58940/PEG3-like"/>
</dbReference>
<evidence type="ECO:0000259" key="2">
    <source>
        <dbReference type="Pfam" id="PF08387"/>
    </source>
</evidence>
<dbReference type="Gene3D" id="3.80.10.10">
    <property type="entry name" value="Ribonuclease Inhibitor"/>
    <property type="match status" value="1"/>
</dbReference>
<dbReference type="InterPro" id="IPR032675">
    <property type="entry name" value="LRR_dom_sf"/>
</dbReference>
<evidence type="ECO:0008006" key="6">
    <source>
        <dbReference type="Google" id="ProtNLM"/>
    </source>
</evidence>
<evidence type="ECO:0000313" key="4">
    <source>
        <dbReference type="EMBL" id="CAL5047146.1"/>
    </source>
</evidence>
<reference evidence="4" key="1">
    <citation type="submission" date="2024-10" db="EMBL/GenBank/DDBJ databases">
        <authorList>
            <person name="Ryan C."/>
        </authorList>
    </citation>
    <scope>NUCLEOTIDE SEQUENCE [LARGE SCALE GENOMIC DNA]</scope>
</reference>
<sequence>MPAQLKSSSSGGCGKMLPQSVPDTAATRPRLFLSPRAPESPIMETEAAAAATPRTKKRRTEASQREEPGEIVSPPPQSDLQPRPPAGALHPDPTSHGEEPPPGAGGGGGDDVDRISTLPDAILGEIISLLRTKDGARTQTLASRWRHLWLSAPLNIDHSSMPTGHEAQAGIISRILAAHSGPARRFSVPNFHLYYRKATVDAWLRSPALDRLQELEFNDGGWNTWQSLPASAFRFTATLCVFTMSRCSLLDETVKTFQFPQLRQLALVYMEISDIALHGITSASACPVLEYLLINGCSVHCLRINSPSLKSIAMSSGDVIIEDAPLLQRLFQLQTGLNISVISAPKLETLGCLDYDSKMVFGTTVIQKLCAVSFTAVVCSVRILAIYMYDLNLDMVINLLRCFPCLEKLYIEPSGRKGTNYFSITNPDLIRSKNLWRRKLCDLIRCLDIRLKKIVLKNYRGIKSEVNFASFFVLNAKMLELMRFEIGEYNDNEKFIAEQRRSLHLEKRASRRAQFYFITGCEKCRHNLSHFPHINRVSDLSIIDPF</sequence>
<evidence type="ECO:0000259" key="3">
    <source>
        <dbReference type="Pfam" id="PF24758"/>
    </source>
</evidence>
<evidence type="ECO:0000313" key="5">
    <source>
        <dbReference type="Proteomes" id="UP001497457"/>
    </source>
</evidence>
<dbReference type="SUPFAM" id="SSF81383">
    <property type="entry name" value="F-box domain"/>
    <property type="match status" value="1"/>
</dbReference>
<feature type="compositionally biased region" description="Polar residues" evidence="1">
    <location>
        <begin position="1"/>
        <end position="10"/>
    </location>
</feature>
<gene>
    <name evidence="4" type="ORF">URODEC1_LOCUS89765</name>
</gene>
<dbReference type="InterPro" id="IPR036047">
    <property type="entry name" value="F-box-like_dom_sf"/>
</dbReference>